<dbReference type="InterPro" id="IPR017452">
    <property type="entry name" value="GPCR_Rhodpsn_7TM"/>
</dbReference>
<evidence type="ECO:0000256" key="6">
    <source>
        <dbReference type="ARBA" id="ARBA00022989"/>
    </source>
</evidence>
<keyword evidence="11 15" id="KW-0675">Receptor</keyword>
<dbReference type="Gene3D" id="1.20.1070.10">
    <property type="entry name" value="Rhodopsin 7-helix transmembrane proteins"/>
    <property type="match status" value="1"/>
</dbReference>
<dbReference type="InterPro" id="IPR000611">
    <property type="entry name" value="NPY_rcpt"/>
</dbReference>
<evidence type="ECO:0000256" key="7">
    <source>
        <dbReference type="ARBA" id="ARBA00023040"/>
    </source>
</evidence>
<organism evidence="18 19">
    <name type="scientific">Platysternon megacephalum</name>
    <name type="common">big-headed turtle</name>
    <dbReference type="NCBI Taxonomy" id="55544"/>
    <lineage>
        <taxon>Eukaryota</taxon>
        <taxon>Metazoa</taxon>
        <taxon>Chordata</taxon>
        <taxon>Craniata</taxon>
        <taxon>Vertebrata</taxon>
        <taxon>Euteleostomi</taxon>
        <taxon>Archelosauria</taxon>
        <taxon>Testudinata</taxon>
        <taxon>Testudines</taxon>
        <taxon>Cryptodira</taxon>
        <taxon>Durocryptodira</taxon>
        <taxon>Testudinoidea</taxon>
        <taxon>Platysternidae</taxon>
        <taxon>Platysternon</taxon>
    </lineage>
</organism>
<dbReference type="GO" id="GO:0043005">
    <property type="term" value="C:neuron projection"/>
    <property type="evidence" value="ECO:0007669"/>
    <property type="project" value="TreeGrafter"/>
</dbReference>
<keyword evidence="4" id="KW-0597">Phosphoprotein</keyword>
<comment type="subcellular location">
    <subcellularLocation>
        <location evidence="1">Cell membrane</location>
        <topology evidence="1">Multi-pass membrane protein</topology>
    </subcellularLocation>
</comment>
<dbReference type="PRINTS" id="PR01013">
    <property type="entry name" value="NRPEPTIDEY1R"/>
</dbReference>
<dbReference type="PROSITE" id="PS00237">
    <property type="entry name" value="G_PROTEIN_RECEP_F1_1"/>
    <property type="match status" value="1"/>
</dbReference>
<keyword evidence="8 16" id="KW-0472">Membrane</keyword>
<evidence type="ECO:0000259" key="17">
    <source>
        <dbReference type="PROSITE" id="PS50262"/>
    </source>
</evidence>
<evidence type="ECO:0000256" key="12">
    <source>
        <dbReference type="ARBA" id="ARBA00023180"/>
    </source>
</evidence>
<evidence type="ECO:0000256" key="2">
    <source>
        <dbReference type="ARBA" id="ARBA00010663"/>
    </source>
</evidence>
<evidence type="ECO:0000256" key="13">
    <source>
        <dbReference type="ARBA" id="ARBA00023224"/>
    </source>
</evidence>
<dbReference type="FunFam" id="1.20.1070.10:FF:000062">
    <property type="entry name" value="Neuropeptide Y receptor type 1"/>
    <property type="match status" value="1"/>
</dbReference>
<dbReference type="PRINTS" id="PR00237">
    <property type="entry name" value="GPCRRHODOPSN"/>
</dbReference>
<dbReference type="PANTHER" id="PTHR24235">
    <property type="entry name" value="NEUROPEPTIDE Y RECEPTOR"/>
    <property type="match status" value="1"/>
</dbReference>
<dbReference type="STRING" id="55544.A0A4D9DNZ3"/>
<evidence type="ECO:0000256" key="11">
    <source>
        <dbReference type="ARBA" id="ARBA00023170"/>
    </source>
</evidence>
<keyword evidence="6 16" id="KW-1133">Transmembrane helix</keyword>
<evidence type="ECO:0000256" key="10">
    <source>
        <dbReference type="ARBA" id="ARBA00023157"/>
    </source>
</evidence>
<dbReference type="GO" id="GO:0042923">
    <property type="term" value="F:neuropeptide binding"/>
    <property type="evidence" value="ECO:0007669"/>
    <property type="project" value="TreeGrafter"/>
</dbReference>
<dbReference type="PANTHER" id="PTHR24235:SF25">
    <property type="entry name" value="NEUROPEPTIDE Y RECEPTOR TYPE 4-RELATED"/>
    <property type="match status" value="1"/>
</dbReference>
<evidence type="ECO:0000256" key="3">
    <source>
        <dbReference type="ARBA" id="ARBA00022475"/>
    </source>
</evidence>
<feature type="transmembrane region" description="Helical" evidence="16">
    <location>
        <begin position="295"/>
        <end position="317"/>
    </location>
</feature>
<evidence type="ECO:0000313" key="19">
    <source>
        <dbReference type="Proteomes" id="UP000297703"/>
    </source>
</evidence>
<name>A0A4D9DNZ3_9SAUR</name>
<protein>
    <submittedName>
        <fullName evidence="18">Nucleolar protein 9</fullName>
    </submittedName>
</protein>
<evidence type="ECO:0000256" key="15">
    <source>
        <dbReference type="RuleBase" id="RU000688"/>
    </source>
</evidence>
<dbReference type="EMBL" id="QXTE01000366">
    <property type="protein sequence ID" value="TFJ98824.1"/>
    <property type="molecule type" value="Genomic_DNA"/>
</dbReference>
<keyword evidence="3" id="KW-1003">Cell membrane</keyword>
<gene>
    <name evidence="18" type="ORF">DR999_PMT19213</name>
</gene>
<dbReference type="Pfam" id="PF00001">
    <property type="entry name" value="7tm_1"/>
    <property type="match status" value="1"/>
</dbReference>
<evidence type="ECO:0000256" key="4">
    <source>
        <dbReference type="ARBA" id="ARBA00022553"/>
    </source>
</evidence>
<evidence type="ECO:0000256" key="5">
    <source>
        <dbReference type="ARBA" id="ARBA00022692"/>
    </source>
</evidence>
<evidence type="ECO:0000256" key="16">
    <source>
        <dbReference type="SAM" id="Phobius"/>
    </source>
</evidence>
<reference evidence="18 19" key="2">
    <citation type="submission" date="2019-04" db="EMBL/GenBank/DDBJ databases">
        <title>The genome sequence of big-headed turtle.</title>
        <authorList>
            <person name="Gong S."/>
        </authorList>
    </citation>
    <scope>NUCLEOTIDE SEQUENCE [LARGE SCALE GENOMIC DNA]</scope>
    <source>
        <strain evidence="18">DO16091913</strain>
        <tissue evidence="18">Muscle</tissue>
    </source>
</reference>
<keyword evidence="19" id="KW-1185">Reference proteome</keyword>
<proteinExistence type="inferred from homology"/>
<evidence type="ECO:0000256" key="1">
    <source>
        <dbReference type="ARBA" id="ARBA00004651"/>
    </source>
</evidence>
<keyword evidence="7 15" id="KW-0297">G-protein coupled receptor</keyword>
<keyword evidence="10" id="KW-1015">Disulfide bond</keyword>
<comment type="caution">
    <text evidence="18">The sequence shown here is derived from an EMBL/GenBank/DDBJ whole genome shotgun (WGS) entry which is preliminary data.</text>
</comment>
<feature type="transmembrane region" description="Helical" evidence="16">
    <location>
        <begin position="108"/>
        <end position="129"/>
    </location>
</feature>
<feature type="transmembrane region" description="Helical" evidence="16">
    <location>
        <begin position="71"/>
        <end position="96"/>
    </location>
</feature>
<feature type="transmembrane region" description="Helical" evidence="16">
    <location>
        <begin position="37"/>
        <end position="59"/>
    </location>
</feature>
<accession>A0A4D9DNZ3</accession>
<evidence type="ECO:0000256" key="8">
    <source>
        <dbReference type="ARBA" id="ARBA00023136"/>
    </source>
</evidence>
<feature type="transmembrane region" description="Helical" evidence="16">
    <location>
        <begin position="204"/>
        <end position="227"/>
    </location>
</feature>
<dbReference type="AlphaFoldDB" id="A0A4D9DNZ3"/>
<keyword evidence="14" id="KW-0449">Lipoprotein</keyword>
<dbReference type="GO" id="GO:0001602">
    <property type="term" value="F:pancreatic polypeptide receptor activity"/>
    <property type="evidence" value="ECO:0007669"/>
    <property type="project" value="TreeGrafter"/>
</dbReference>
<keyword evidence="5 15" id="KW-0812">Transmembrane</keyword>
<sequence>MDELLKLMYLNVSERLSLPWEQAGPCSLSVGNSTVLVVAYSALLAVGLVGNLGLVCVIARHKEMRNVTSIFIANLACSDLLMSLVCLPVTVIYTLMERWVLGEFLCRASPFAQCVSVTVSILSLAWIALERHQLIIHPTGWKPGPTHAYLAVGVTWLVSGCVSLPFLAFSVLTDEPFRNLSLPLDAFAGHLVCVEKWPSDGHRLAYSTGLLLGQYCLPLLLILACYCRIFLRLRRRRDVLERPPHGSRAATHRRVSVMLACLVAAFAACWLPLTVFNALYDWAHETIAGCYHDLLFSLCHLAAMASTCINPVLYGFLNTNFQQELKALLHRCSCAAETDTYESVPMSTVSTEVSRASLRSGGVATDAWGQEQNPAGGGILLCRSPSLHI</sequence>
<feature type="transmembrane region" description="Helical" evidence="16">
    <location>
        <begin position="255"/>
        <end position="275"/>
    </location>
</feature>
<dbReference type="SUPFAM" id="SSF81321">
    <property type="entry name" value="Family A G protein-coupled receptor-like"/>
    <property type="match status" value="1"/>
</dbReference>
<keyword evidence="13 15" id="KW-0807">Transducer</keyword>
<keyword evidence="9" id="KW-0564">Palmitate</keyword>
<comment type="similarity">
    <text evidence="2 15">Belongs to the G-protein coupled receptor 1 family.</text>
</comment>
<dbReference type="PROSITE" id="PS50262">
    <property type="entry name" value="G_PROTEIN_RECEP_F1_2"/>
    <property type="match status" value="1"/>
</dbReference>
<evidence type="ECO:0000313" key="18">
    <source>
        <dbReference type="EMBL" id="TFJ98824.1"/>
    </source>
</evidence>
<dbReference type="PRINTS" id="PR01012">
    <property type="entry name" value="NRPEPTIDEYR"/>
</dbReference>
<dbReference type="InterPro" id="IPR000276">
    <property type="entry name" value="GPCR_Rhodpsn"/>
</dbReference>
<dbReference type="Proteomes" id="UP000297703">
    <property type="component" value="Unassembled WGS sequence"/>
</dbReference>
<dbReference type="OrthoDB" id="9046662at2759"/>
<feature type="transmembrane region" description="Helical" evidence="16">
    <location>
        <begin position="149"/>
        <end position="172"/>
    </location>
</feature>
<keyword evidence="12" id="KW-0325">Glycoprotein</keyword>
<reference evidence="18 19" key="1">
    <citation type="submission" date="2019-04" db="EMBL/GenBank/DDBJ databases">
        <title>Draft genome of the big-headed turtle Platysternon megacephalum.</title>
        <authorList>
            <person name="Gong S."/>
        </authorList>
    </citation>
    <scope>NUCLEOTIDE SEQUENCE [LARGE SCALE GENOMIC DNA]</scope>
    <source>
        <strain evidence="18">DO16091913</strain>
        <tissue evidence="18">Muscle</tissue>
    </source>
</reference>
<dbReference type="GO" id="GO:0005886">
    <property type="term" value="C:plasma membrane"/>
    <property type="evidence" value="ECO:0007669"/>
    <property type="project" value="UniProtKB-SubCell"/>
</dbReference>
<dbReference type="InterPro" id="IPR000351">
    <property type="entry name" value="NPY1_rcpt"/>
</dbReference>
<evidence type="ECO:0000256" key="14">
    <source>
        <dbReference type="ARBA" id="ARBA00023288"/>
    </source>
</evidence>
<feature type="domain" description="G-protein coupled receptors family 1 profile" evidence="17">
    <location>
        <begin position="50"/>
        <end position="314"/>
    </location>
</feature>
<evidence type="ECO:0000256" key="9">
    <source>
        <dbReference type="ARBA" id="ARBA00023139"/>
    </source>
</evidence>